<name>A0A0L0SUF2_ALLM3</name>
<feature type="domain" description="RRM" evidence="4">
    <location>
        <begin position="202"/>
        <end position="273"/>
    </location>
</feature>
<dbReference type="SMART" id="SM00360">
    <property type="entry name" value="RRM"/>
    <property type="match status" value="2"/>
</dbReference>
<dbReference type="eggNOG" id="KOG0123">
    <property type="taxonomic scope" value="Eukaryota"/>
</dbReference>
<dbReference type="VEuPathDB" id="FungiDB:AMAG_10282"/>
<keyword evidence="6" id="KW-1185">Reference proteome</keyword>
<dbReference type="InterPro" id="IPR052462">
    <property type="entry name" value="SLIRP/GR-RBP-like"/>
</dbReference>
<sequence>MAVEPPSAPATDRAGDGDRASCAGPAGKRDASPTPQGGFPLQQPIETAVAESAPADATAGEGEAATATATATADGTPAGSPPPTTTTAVSAPTSAPATAATTPAAGNNNPVRAFAKHVYVSDLPPGIDEFVLRRCFRRFGKIDDVRMPRDKNTGEMMGFAYIKFTFPDAVQRACEASGQFMLNGKPVTIAVSRDETGEPAVRTLFLANVWDVNEEEISNVFGSYGAIEQCDILGDRGMVYVHFRDVEDAKRAHRELQGLTLNNRYVRIEYAQSSESRGFGFKNRAFQNNAASAAANNNNPNQAFFNPRPATAQRMGAAAAAAASNQARQIQGMGMGIMTAASQAQQVQQQQVAAQQQQQQQQQQVQQMSAMAKRQCLLPGRAAT</sequence>
<evidence type="ECO:0000256" key="1">
    <source>
        <dbReference type="ARBA" id="ARBA00022884"/>
    </source>
</evidence>
<dbReference type="InterPro" id="IPR035979">
    <property type="entry name" value="RBD_domain_sf"/>
</dbReference>
<organism evidence="5 6">
    <name type="scientific">Allomyces macrogynus (strain ATCC 38327)</name>
    <name type="common">Allomyces javanicus var. macrogynus</name>
    <dbReference type="NCBI Taxonomy" id="578462"/>
    <lineage>
        <taxon>Eukaryota</taxon>
        <taxon>Fungi</taxon>
        <taxon>Fungi incertae sedis</taxon>
        <taxon>Blastocladiomycota</taxon>
        <taxon>Blastocladiomycetes</taxon>
        <taxon>Blastocladiales</taxon>
        <taxon>Blastocladiaceae</taxon>
        <taxon>Allomyces</taxon>
    </lineage>
</organism>
<dbReference type="InterPro" id="IPR012677">
    <property type="entry name" value="Nucleotide-bd_a/b_plait_sf"/>
</dbReference>
<dbReference type="OrthoDB" id="6730379at2759"/>
<dbReference type="AlphaFoldDB" id="A0A0L0SUF2"/>
<keyword evidence="1 2" id="KW-0694">RNA-binding</keyword>
<feature type="compositionally biased region" description="Low complexity" evidence="3">
    <location>
        <begin position="53"/>
        <end position="78"/>
    </location>
</feature>
<feature type="region of interest" description="Disordered" evidence="3">
    <location>
        <begin position="1"/>
        <end position="108"/>
    </location>
</feature>
<dbReference type="SUPFAM" id="SSF54928">
    <property type="entry name" value="RNA-binding domain, RBD"/>
    <property type="match status" value="2"/>
</dbReference>
<dbReference type="Proteomes" id="UP000054350">
    <property type="component" value="Unassembled WGS sequence"/>
</dbReference>
<feature type="domain" description="RRM" evidence="4">
    <location>
        <begin position="116"/>
        <end position="194"/>
    </location>
</feature>
<evidence type="ECO:0000256" key="2">
    <source>
        <dbReference type="PROSITE-ProRule" id="PRU00176"/>
    </source>
</evidence>
<dbReference type="InterPro" id="IPR000504">
    <property type="entry name" value="RRM_dom"/>
</dbReference>
<dbReference type="Pfam" id="PF00076">
    <property type="entry name" value="RRM_1"/>
    <property type="match status" value="2"/>
</dbReference>
<evidence type="ECO:0000259" key="4">
    <source>
        <dbReference type="PROSITE" id="PS50102"/>
    </source>
</evidence>
<dbReference type="OMA" id="AMAKRQC"/>
<dbReference type="CDD" id="cd00590">
    <property type="entry name" value="RRM_SF"/>
    <property type="match status" value="2"/>
</dbReference>
<dbReference type="PANTHER" id="PTHR48027">
    <property type="entry name" value="HETEROGENEOUS NUCLEAR RIBONUCLEOPROTEIN 87F-RELATED"/>
    <property type="match status" value="1"/>
</dbReference>
<reference evidence="6" key="2">
    <citation type="submission" date="2009-11" db="EMBL/GenBank/DDBJ databases">
        <title>The Genome Sequence of Allomyces macrogynus strain ATCC 38327.</title>
        <authorList>
            <consortium name="The Broad Institute Genome Sequencing Platform"/>
            <person name="Russ C."/>
            <person name="Cuomo C."/>
            <person name="Shea T."/>
            <person name="Young S.K."/>
            <person name="Zeng Q."/>
            <person name="Koehrsen M."/>
            <person name="Haas B."/>
            <person name="Borodovsky M."/>
            <person name="Guigo R."/>
            <person name="Alvarado L."/>
            <person name="Berlin A."/>
            <person name="Borenstein D."/>
            <person name="Chen Z."/>
            <person name="Engels R."/>
            <person name="Freedman E."/>
            <person name="Gellesch M."/>
            <person name="Goldberg J."/>
            <person name="Griggs A."/>
            <person name="Gujja S."/>
            <person name="Heiman D."/>
            <person name="Hepburn T."/>
            <person name="Howarth C."/>
            <person name="Jen D."/>
            <person name="Larson L."/>
            <person name="Lewis B."/>
            <person name="Mehta T."/>
            <person name="Park D."/>
            <person name="Pearson M."/>
            <person name="Roberts A."/>
            <person name="Saif S."/>
            <person name="Shenoy N."/>
            <person name="Sisk P."/>
            <person name="Stolte C."/>
            <person name="Sykes S."/>
            <person name="Walk T."/>
            <person name="White J."/>
            <person name="Yandava C."/>
            <person name="Burger G."/>
            <person name="Gray M.W."/>
            <person name="Holland P.W.H."/>
            <person name="King N."/>
            <person name="Lang F.B.F."/>
            <person name="Roger A.J."/>
            <person name="Ruiz-Trillo I."/>
            <person name="Lander E."/>
            <person name="Nusbaum C."/>
        </authorList>
    </citation>
    <scope>NUCLEOTIDE SEQUENCE [LARGE SCALE GENOMIC DNA]</scope>
    <source>
        <strain evidence="6">ATCC 38327</strain>
    </source>
</reference>
<proteinExistence type="predicted"/>
<evidence type="ECO:0000313" key="5">
    <source>
        <dbReference type="EMBL" id="KNE66005.1"/>
    </source>
</evidence>
<evidence type="ECO:0000256" key="3">
    <source>
        <dbReference type="SAM" id="MobiDB-lite"/>
    </source>
</evidence>
<dbReference type="GO" id="GO:0003723">
    <property type="term" value="F:RNA binding"/>
    <property type="evidence" value="ECO:0007669"/>
    <property type="project" value="UniProtKB-UniRule"/>
</dbReference>
<accession>A0A0L0SUF2</accession>
<protein>
    <recommendedName>
        <fullName evidence="4">RRM domain-containing protein</fullName>
    </recommendedName>
</protein>
<dbReference type="PROSITE" id="PS50102">
    <property type="entry name" value="RRM"/>
    <property type="match status" value="2"/>
</dbReference>
<dbReference type="STRING" id="578462.A0A0L0SUF2"/>
<evidence type="ECO:0000313" key="6">
    <source>
        <dbReference type="Proteomes" id="UP000054350"/>
    </source>
</evidence>
<reference evidence="5 6" key="1">
    <citation type="submission" date="2009-11" db="EMBL/GenBank/DDBJ databases">
        <title>Annotation of Allomyces macrogynus ATCC 38327.</title>
        <authorList>
            <consortium name="The Broad Institute Genome Sequencing Platform"/>
            <person name="Russ C."/>
            <person name="Cuomo C."/>
            <person name="Burger G."/>
            <person name="Gray M.W."/>
            <person name="Holland P.W.H."/>
            <person name="King N."/>
            <person name="Lang F.B.F."/>
            <person name="Roger A.J."/>
            <person name="Ruiz-Trillo I."/>
            <person name="Young S.K."/>
            <person name="Zeng Q."/>
            <person name="Gargeya S."/>
            <person name="Fitzgerald M."/>
            <person name="Haas B."/>
            <person name="Abouelleil A."/>
            <person name="Alvarado L."/>
            <person name="Arachchi H.M."/>
            <person name="Berlin A."/>
            <person name="Chapman S.B."/>
            <person name="Gearin G."/>
            <person name="Goldberg J."/>
            <person name="Griggs A."/>
            <person name="Gujja S."/>
            <person name="Hansen M."/>
            <person name="Heiman D."/>
            <person name="Howarth C."/>
            <person name="Larimer J."/>
            <person name="Lui A."/>
            <person name="MacDonald P.J.P."/>
            <person name="McCowen C."/>
            <person name="Montmayeur A."/>
            <person name="Murphy C."/>
            <person name="Neiman D."/>
            <person name="Pearson M."/>
            <person name="Priest M."/>
            <person name="Roberts A."/>
            <person name="Saif S."/>
            <person name="Shea T."/>
            <person name="Sisk P."/>
            <person name="Stolte C."/>
            <person name="Sykes S."/>
            <person name="Wortman J."/>
            <person name="Nusbaum C."/>
            <person name="Birren B."/>
        </authorList>
    </citation>
    <scope>NUCLEOTIDE SEQUENCE [LARGE SCALE GENOMIC DNA]</scope>
    <source>
        <strain evidence="5 6">ATCC 38327</strain>
    </source>
</reference>
<dbReference type="Gene3D" id="3.30.70.330">
    <property type="match status" value="2"/>
</dbReference>
<dbReference type="EMBL" id="GG745349">
    <property type="protein sequence ID" value="KNE66005.1"/>
    <property type="molecule type" value="Genomic_DNA"/>
</dbReference>
<gene>
    <name evidence="5" type="ORF">AMAG_10282</name>
</gene>
<feature type="compositionally biased region" description="Low complexity" evidence="3">
    <location>
        <begin position="85"/>
        <end position="106"/>
    </location>
</feature>